<evidence type="ECO:0000256" key="1">
    <source>
        <dbReference type="SAM" id="MobiDB-lite"/>
    </source>
</evidence>
<dbReference type="PANTHER" id="PTHR33775">
    <property type="entry name" value="CARDIAC-ENRICHED FHL2-INTERACTING PROTEIN-RELATED"/>
    <property type="match status" value="1"/>
</dbReference>
<dbReference type="PANTHER" id="PTHR33775:SF1">
    <property type="entry name" value="PROLINE-RICH BASIC PROTEIN 1"/>
    <property type="match status" value="1"/>
</dbReference>
<organism evidence="3 4">
    <name type="scientific">Alosa alosa</name>
    <name type="common">allis shad</name>
    <dbReference type="NCBI Taxonomy" id="278164"/>
    <lineage>
        <taxon>Eukaryota</taxon>
        <taxon>Metazoa</taxon>
        <taxon>Chordata</taxon>
        <taxon>Craniata</taxon>
        <taxon>Vertebrata</taxon>
        <taxon>Euteleostomi</taxon>
        <taxon>Actinopterygii</taxon>
        <taxon>Neopterygii</taxon>
        <taxon>Teleostei</taxon>
        <taxon>Clupei</taxon>
        <taxon>Clupeiformes</taxon>
        <taxon>Clupeoidei</taxon>
        <taxon>Clupeidae</taxon>
        <taxon>Alosa</taxon>
    </lineage>
</organism>
<feature type="region of interest" description="Disordered" evidence="1">
    <location>
        <begin position="682"/>
        <end position="725"/>
    </location>
</feature>
<dbReference type="Pfam" id="PF15232">
    <property type="entry name" value="DUF4585"/>
    <property type="match status" value="1"/>
</dbReference>
<feature type="region of interest" description="Disordered" evidence="1">
    <location>
        <begin position="437"/>
        <end position="468"/>
    </location>
</feature>
<evidence type="ECO:0000259" key="2">
    <source>
        <dbReference type="Pfam" id="PF15232"/>
    </source>
</evidence>
<feature type="region of interest" description="Disordered" evidence="1">
    <location>
        <begin position="550"/>
        <end position="590"/>
    </location>
</feature>
<feature type="region of interest" description="Disordered" evidence="1">
    <location>
        <begin position="833"/>
        <end position="853"/>
    </location>
</feature>
<keyword evidence="4" id="KW-1185">Reference proteome</keyword>
<gene>
    <name evidence="3" type="ORF">AALO_G00031930</name>
</gene>
<feature type="compositionally biased region" description="Basic and acidic residues" evidence="1">
    <location>
        <begin position="1065"/>
        <end position="1074"/>
    </location>
</feature>
<evidence type="ECO:0000313" key="4">
    <source>
        <dbReference type="Proteomes" id="UP000823561"/>
    </source>
</evidence>
<protein>
    <recommendedName>
        <fullName evidence="2">DUF4585 domain-containing protein</fullName>
    </recommendedName>
</protein>
<dbReference type="Proteomes" id="UP000823561">
    <property type="component" value="Chromosome 2"/>
</dbReference>
<feature type="compositionally biased region" description="Polar residues" evidence="1">
    <location>
        <begin position="1049"/>
        <end position="1064"/>
    </location>
</feature>
<feature type="domain" description="DUF4585" evidence="2">
    <location>
        <begin position="1286"/>
        <end position="1341"/>
    </location>
</feature>
<proteinExistence type="predicted"/>
<reference evidence="3" key="1">
    <citation type="submission" date="2020-10" db="EMBL/GenBank/DDBJ databases">
        <title>Chromosome-scale genome assembly of the Allis shad, Alosa alosa.</title>
        <authorList>
            <person name="Margot Z."/>
            <person name="Christophe K."/>
            <person name="Cabau C."/>
            <person name="Louis A."/>
            <person name="Berthelot C."/>
            <person name="Parey E."/>
            <person name="Roest Crollius H."/>
            <person name="Montfort J."/>
            <person name="Robinson-Rechavi M."/>
            <person name="Bucao C."/>
            <person name="Bouchez O."/>
            <person name="Gislard M."/>
            <person name="Lluch J."/>
            <person name="Milhes M."/>
            <person name="Lampietro C."/>
            <person name="Lopez Roques C."/>
            <person name="Donnadieu C."/>
            <person name="Braasch I."/>
            <person name="Desvignes T."/>
            <person name="Postlethwait J."/>
            <person name="Bobe J."/>
            <person name="Guiguen Y."/>
        </authorList>
    </citation>
    <scope>NUCLEOTIDE SEQUENCE</scope>
    <source>
        <strain evidence="3">M-15738</strain>
        <tissue evidence="3">Blood</tissue>
    </source>
</reference>
<accession>A0AAV6HC30</accession>
<dbReference type="EMBL" id="JADWDJ010000002">
    <property type="protein sequence ID" value="KAG5284918.1"/>
    <property type="molecule type" value="Genomic_DNA"/>
</dbReference>
<dbReference type="InterPro" id="IPR052303">
    <property type="entry name" value="CEFIP"/>
</dbReference>
<feature type="region of interest" description="Disordered" evidence="1">
    <location>
        <begin position="1217"/>
        <end position="1249"/>
    </location>
</feature>
<feature type="region of interest" description="Disordered" evidence="1">
    <location>
        <begin position="1045"/>
        <end position="1086"/>
    </location>
</feature>
<feature type="compositionally biased region" description="Polar residues" evidence="1">
    <location>
        <begin position="446"/>
        <end position="461"/>
    </location>
</feature>
<feature type="compositionally biased region" description="Polar residues" evidence="1">
    <location>
        <begin position="686"/>
        <end position="714"/>
    </location>
</feature>
<dbReference type="GO" id="GO:0005654">
    <property type="term" value="C:nucleoplasm"/>
    <property type="evidence" value="ECO:0007669"/>
    <property type="project" value="TreeGrafter"/>
</dbReference>
<name>A0AAV6HC30_9TELE</name>
<feature type="region of interest" description="Disordered" evidence="1">
    <location>
        <begin position="604"/>
        <end position="637"/>
    </location>
</feature>
<comment type="caution">
    <text evidence="3">The sequence shown here is derived from an EMBL/GenBank/DDBJ whole genome shotgun (WGS) entry which is preliminary data.</text>
</comment>
<feature type="compositionally biased region" description="Polar residues" evidence="1">
    <location>
        <begin position="628"/>
        <end position="637"/>
    </location>
</feature>
<sequence length="1371" mass="148940">MSERSSPCDIFEDAIQSPCPMTEEEDGDIDSIMDDTCSSYCTAVCFLSDDDETPEEKIYTPIISTVNLLEVRIPAPVQEFDSKTAVLPAPVQEIDSKTDVLPAPVQEIDSKTAVLPAPVQKIDSKTDVPPAPVQEIDSKTAVLFHHVQELDSKSRVLPGPVHEIDSSAISPMASDPHISNKSFSVPSSCDPVDTSVLLVSAPQTSSLTHHVSPTPVTTNETLRKTAHESTIKAFQTAKVFLSKPSQSPRINFLLRDIVKVSMTTHTDTNTNTEAGFGILPPQSNFNTILITPKGNQYNRDGAREISGTVPTEVPPKQGPCLAEVAGNNMAEGSRLYHRSQPMEEGLAGVGEGQDTVASCGVEQAGLSVRDRNRKASASCISTLTASARRSGIPPHCYSQCNLATAQQHQPHSPPELRRWQKQSGQVAWRSRVLPQKLAGSSRKDFSATQQSSGQSNMGTKGSETDSEVKTLSNLPAKTFSSPDANYLDVYNLTCRSASQPYIESTFNGWTEDQLSFKLPMAFSLSNHNTSACSEASSVECIDVALETHEEVQRGSMKTVPKRQIQLKRKDVTESNANENHNEPQEAPPAPSRLRDIFQRQHSTPAAFHQESYGPEQRSVQAERKQRLQKSLSLDETSSRTKMASCLIKNVLSKKMQHEQGVRNTEVQESAFATVKVQTMNDHDNYQLPSTKGISTEPITKMSPRSSAPSQQMVPSHSPPLKAPTGSIKEHISVNAKTQQKPVTKHRFNPFHYGPGLAEFQDDSPEITSVMDSQKAEKASPRDEAARLACWSPGEKLSCDSAKGRAWNTSAALSRSTGSQACLKATPEECCVGKGNHKQQHVKNQLPTPKAWEKDIRKDKQSGNVEMPASPQKLPGLLSDLEISSDESNQALTPESTTGAGKEPLVERGDMKVPVQFGNVSTHDKLKGIAPVHVVRDVRSLVKNTYNLSFRGPGDALQGLEESLSVLKSATPLCKRTGDKGNMFGSGDKQLGKKAKASPPVQAEKTRDINSQHNSPRGGLNKRDTGFTKVSPNSLSAASSCLESNAMEGMNNSGSLSKLDAQSDNSKCKHTDQAERPPQALPEPYDKLLTDGEVSDHRQEPLDRGNGLSEEHLQPQTVPMHGFAAASQCYTSVLPQPQGTPACMLTAAITPHAQVLPTYYYNANPLSYPSMSPHVSFVQGPVILQTSAQPMSSTGPNPLVKHVSEDGQQPAMNCYTDTRQRQKGSPKQFGNVDPRGVNGEAKRPSPEAQPYLCGTQKLVPVLTSEGRRSSAGALYPEMMAGGQAAPPPRHLLMDPETGRCFYVDVPPQPQRKMLFDPETCQYVEVLLPQQSMPSAVMSPLPSAMPFSFPTVYTPNCLPYLQSHAQVLPHPGP</sequence>
<dbReference type="InterPro" id="IPR027838">
    <property type="entry name" value="DUF4585"/>
</dbReference>
<evidence type="ECO:0000313" key="3">
    <source>
        <dbReference type="EMBL" id="KAG5284918.1"/>
    </source>
</evidence>
<feature type="region of interest" description="Disordered" evidence="1">
    <location>
        <begin position="975"/>
        <end position="1032"/>
    </location>
</feature>